<feature type="compositionally biased region" description="Polar residues" evidence="1">
    <location>
        <begin position="187"/>
        <end position="196"/>
    </location>
</feature>
<dbReference type="Proteomes" id="UP001153328">
    <property type="component" value="Unassembled WGS sequence"/>
</dbReference>
<reference evidence="2" key="1">
    <citation type="submission" date="2021-06" db="EMBL/GenBank/DDBJ databases">
        <authorList>
            <person name="Arsene-Ploetze F."/>
        </authorList>
    </citation>
    <scope>NUCLEOTIDE SEQUENCE</scope>
    <source>
        <strain evidence="2">SBRY1</strain>
    </source>
</reference>
<sequence length="196" mass="21477">MRGRAGAARGGRQQRLRVATAVPYQVLEHQAHSADHQGHREGDQVDRQHGGGGDPQDRAHQRDDGGRDGRRPLEPDGRRAGALAGAVAERGHPEGGHRDPGDRPPRLPRRRLTRSRSPVNPATHATAPAKESARCRHRPHLSPSRPPPRPLRVRPQGRGPSWSGRTWSCASRRPTAAPGRRGRNWAGWTSSSTPRN</sequence>
<dbReference type="EMBL" id="CAJVAX010000017">
    <property type="protein sequence ID" value="CAG7642829.1"/>
    <property type="molecule type" value="Genomic_DNA"/>
</dbReference>
<organism evidence="2 3">
    <name type="scientific">Actinacidiphila bryophytorum</name>
    <dbReference type="NCBI Taxonomy" id="1436133"/>
    <lineage>
        <taxon>Bacteria</taxon>
        <taxon>Bacillati</taxon>
        <taxon>Actinomycetota</taxon>
        <taxon>Actinomycetes</taxon>
        <taxon>Kitasatosporales</taxon>
        <taxon>Streptomycetaceae</taxon>
        <taxon>Actinacidiphila</taxon>
    </lineage>
</organism>
<keyword evidence="3" id="KW-1185">Reference proteome</keyword>
<protein>
    <submittedName>
        <fullName evidence="2">Uncharacterized protein</fullName>
    </submittedName>
</protein>
<proteinExistence type="predicted"/>
<feature type="compositionally biased region" description="Basic and acidic residues" evidence="1">
    <location>
        <begin position="29"/>
        <end position="79"/>
    </location>
</feature>
<gene>
    <name evidence="2" type="ORF">SBRY_30702</name>
</gene>
<evidence type="ECO:0000313" key="2">
    <source>
        <dbReference type="EMBL" id="CAG7642829.1"/>
    </source>
</evidence>
<name>A0A9W4H1N1_9ACTN</name>
<feature type="compositionally biased region" description="Basic and acidic residues" evidence="1">
    <location>
        <begin position="89"/>
        <end position="105"/>
    </location>
</feature>
<evidence type="ECO:0000313" key="3">
    <source>
        <dbReference type="Proteomes" id="UP001153328"/>
    </source>
</evidence>
<dbReference type="AlphaFoldDB" id="A0A9W4H1N1"/>
<evidence type="ECO:0000256" key="1">
    <source>
        <dbReference type="SAM" id="MobiDB-lite"/>
    </source>
</evidence>
<feature type="compositionally biased region" description="Low complexity" evidence="1">
    <location>
        <begin position="1"/>
        <end position="13"/>
    </location>
</feature>
<accession>A0A9W4H1N1</accession>
<comment type="caution">
    <text evidence="2">The sequence shown here is derived from an EMBL/GenBank/DDBJ whole genome shotgun (WGS) entry which is preliminary data.</text>
</comment>
<feature type="region of interest" description="Disordered" evidence="1">
    <location>
        <begin position="1"/>
        <end position="196"/>
    </location>
</feature>